<keyword evidence="3" id="KW-1133">Transmembrane helix</keyword>
<proteinExistence type="predicted"/>
<dbReference type="PANTHER" id="PTHR31302">
    <property type="entry name" value="TRANSMEMBRANE PROTEIN WITH METALLOPHOSPHOESTERASE DOMAIN-RELATED"/>
    <property type="match status" value="1"/>
</dbReference>
<reference evidence="5" key="1">
    <citation type="journal article" date="2021" name="PeerJ">
        <title>Extensive microbial diversity within the chicken gut microbiome revealed by metagenomics and culture.</title>
        <authorList>
            <person name="Gilroy R."/>
            <person name="Ravi A."/>
            <person name="Getino M."/>
            <person name="Pursley I."/>
            <person name="Horton D.L."/>
            <person name="Alikhan N.F."/>
            <person name="Baker D."/>
            <person name="Gharbi K."/>
            <person name="Hall N."/>
            <person name="Watson M."/>
            <person name="Adriaenssens E.M."/>
            <person name="Foster-Nyarko E."/>
            <person name="Jarju S."/>
            <person name="Secka A."/>
            <person name="Antonio M."/>
            <person name="Oren A."/>
            <person name="Chaudhuri R.R."/>
            <person name="La Ragione R."/>
            <person name="Hildebrand F."/>
            <person name="Pallen M.J."/>
        </authorList>
    </citation>
    <scope>NUCLEOTIDE SEQUENCE</scope>
    <source>
        <strain evidence="5">ChiBcec15-1070</strain>
    </source>
</reference>
<feature type="transmembrane region" description="Helical" evidence="3">
    <location>
        <begin position="65"/>
        <end position="88"/>
    </location>
</feature>
<keyword evidence="2" id="KW-0378">Hydrolase</keyword>
<dbReference type="GO" id="GO:0016020">
    <property type="term" value="C:membrane"/>
    <property type="evidence" value="ECO:0007669"/>
    <property type="project" value="GOC"/>
</dbReference>
<dbReference type="InterPro" id="IPR029052">
    <property type="entry name" value="Metallo-depent_PP-like"/>
</dbReference>
<keyword evidence="3" id="KW-0812">Transmembrane</keyword>
<evidence type="ECO:0000256" key="2">
    <source>
        <dbReference type="ARBA" id="ARBA00022801"/>
    </source>
</evidence>
<accession>A0A9D1TY81</accession>
<organism evidence="5 6">
    <name type="scientific">Candidatus Rikenella faecigallinarum</name>
    <dbReference type="NCBI Taxonomy" id="2838745"/>
    <lineage>
        <taxon>Bacteria</taxon>
        <taxon>Pseudomonadati</taxon>
        <taxon>Bacteroidota</taxon>
        <taxon>Bacteroidia</taxon>
        <taxon>Bacteroidales</taxon>
        <taxon>Rikenellaceae</taxon>
        <taxon>Rikenella</taxon>
    </lineage>
</organism>
<dbReference type="GO" id="GO:0009245">
    <property type="term" value="P:lipid A biosynthetic process"/>
    <property type="evidence" value="ECO:0007669"/>
    <property type="project" value="TreeGrafter"/>
</dbReference>
<reference evidence="5" key="2">
    <citation type="submission" date="2021-04" db="EMBL/GenBank/DDBJ databases">
        <authorList>
            <person name="Gilroy R."/>
        </authorList>
    </citation>
    <scope>NUCLEOTIDE SEQUENCE</scope>
    <source>
        <strain evidence="5">ChiBcec15-1070</strain>
    </source>
</reference>
<dbReference type="InterPro" id="IPR004843">
    <property type="entry name" value="Calcineurin-like_PHP"/>
</dbReference>
<protein>
    <submittedName>
        <fullName evidence="5">Metallophosphoesterase</fullName>
    </submittedName>
</protein>
<dbReference type="Gene3D" id="3.60.21.10">
    <property type="match status" value="1"/>
</dbReference>
<evidence type="ECO:0000256" key="1">
    <source>
        <dbReference type="ARBA" id="ARBA00022723"/>
    </source>
</evidence>
<name>A0A9D1TY81_9BACT</name>
<dbReference type="InterPro" id="IPR051158">
    <property type="entry name" value="Metallophosphoesterase_sf"/>
</dbReference>
<dbReference type="GO" id="GO:0046872">
    <property type="term" value="F:metal ion binding"/>
    <property type="evidence" value="ECO:0007669"/>
    <property type="project" value="UniProtKB-KW"/>
</dbReference>
<evidence type="ECO:0000313" key="5">
    <source>
        <dbReference type="EMBL" id="HIW11101.1"/>
    </source>
</evidence>
<dbReference type="Proteomes" id="UP000823926">
    <property type="component" value="Unassembled WGS sequence"/>
</dbReference>
<keyword evidence="1" id="KW-0479">Metal-binding</keyword>
<dbReference type="SUPFAM" id="SSF56300">
    <property type="entry name" value="Metallo-dependent phosphatases"/>
    <property type="match status" value="1"/>
</dbReference>
<evidence type="ECO:0000256" key="3">
    <source>
        <dbReference type="SAM" id="Phobius"/>
    </source>
</evidence>
<evidence type="ECO:0000313" key="6">
    <source>
        <dbReference type="Proteomes" id="UP000823926"/>
    </source>
</evidence>
<dbReference type="EMBL" id="DXHL01000030">
    <property type="protein sequence ID" value="HIW11101.1"/>
    <property type="molecule type" value="Genomic_DNA"/>
</dbReference>
<dbReference type="AlphaFoldDB" id="A0A9D1TY81"/>
<dbReference type="PANTHER" id="PTHR31302:SF31">
    <property type="entry name" value="PHOSPHODIESTERASE YAEI"/>
    <property type="match status" value="1"/>
</dbReference>
<feature type="transmembrane region" description="Helical" evidence="3">
    <location>
        <begin position="34"/>
        <end position="53"/>
    </location>
</feature>
<evidence type="ECO:0000259" key="4">
    <source>
        <dbReference type="Pfam" id="PF00149"/>
    </source>
</evidence>
<gene>
    <name evidence="5" type="ORF">H9888_06335</name>
</gene>
<feature type="domain" description="Calcineurin-like phosphoesterase" evidence="4">
    <location>
        <begin position="144"/>
        <end position="324"/>
    </location>
</feature>
<keyword evidence="3" id="KW-0472">Membrane</keyword>
<dbReference type="Pfam" id="PF00149">
    <property type="entry name" value="Metallophos"/>
    <property type="match status" value="1"/>
</dbReference>
<sequence>MLIFLLLFIAFLLLPDYYIWRTFMRPRTRRLWQWLYWLPTLITWGAIIGWAVGGHAEWMLRLFSILLLCLALPKLLFALCVLIGRGVGLAFPSAIRTGKAVGIIAALISCGIGVYGFTLGWKQLRVVETSLTLPDLPAAFDGYRIVQISDLHIGTFGSDTAYVRNLIQQAHALHPDLIVFTGDLINAAPEELDGYQTLLATLQAPDGVLSVLGNHDYCTYRRYDTPNGADQKLDELKQRERALGWDLMLNENRILRRGTDSLVILGMENCSRPPYPSHGSLPDATRGISPDSFQILLTHDPSLWRREIVGATSIRLMLAGHTHAMQFKIGRFSPVRWSYPEWGGLYREGDQYLYISLGAGGTVPFRFGAWPEINLITLHRPSTQHSGQ</sequence>
<dbReference type="GO" id="GO:0008758">
    <property type="term" value="F:UDP-2,3-diacylglucosamine hydrolase activity"/>
    <property type="evidence" value="ECO:0007669"/>
    <property type="project" value="TreeGrafter"/>
</dbReference>
<feature type="transmembrane region" description="Helical" evidence="3">
    <location>
        <begin position="100"/>
        <end position="121"/>
    </location>
</feature>
<comment type="caution">
    <text evidence="5">The sequence shown here is derived from an EMBL/GenBank/DDBJ whole genome shotgun (WGS) entry which is preliminary data.</text>
</comment>